<gene>
    <name evidence="11" type="primary">tsaE</name>
    <name evidence="11" type="ORF">OEW28_01290</name>
</gene>
<evidence type="ECO:0000256" key="6">
    <source>
        <dbReference type="ARBA" id="ARBA00022723"/>
    </source>
</evidence>
<keyword evidence="8" id="KW-0067">ATP-binding</keyword>
<keyword evidence="9" id="KW-0460">Magnesium</keyword>
<evidence type="ECO:0000313" key="11">
    <source>
        <dbReference type="EMBL" id="MCV2867259.1"/>
    </source>
</evidence>
<comment type="caution">
    <text evidence="11">The sequence shown here is derived from an EMBL/GenBank/DDBJ whole genome shotgun (WGS) entry which is preliminary data.</text>
</comment>
<accession>A0ABT2Z7Z5</accession>
<name>A0ABT2Z7Z5_9RHOB</name>
<dbReference type="Gene3D" id="3.40.50.300">
    <property type="entry name" value="P-loop containing nucleotide triphosphate hydrolases"/>
    <property type="match status" value="1"/>
</dbReference>
<dbReference type="NCBIfam" id="TIGR00150">
    <property type="entry name" value="T6A_YjeE"/>
    <property type="match status" value="1"/>
</dbReference>
<keyword evidence="7" id="KW-0547">Nucleotide-binding</keyword>
<evidence type="ECO:0000256" key="2">
    <source>
        <dbReference type="ARBA" id="ARBA00007599"/>
    </source>
</evidence>
<reference evidence="11 12" key="1">
    <citation type="submission" date="2022-10" db="EMBL/GenBank/DDBJ databases">
        <title>Defluviimonas sp. nov., isolated from ocean surface water.</title>
        <authorList>
            <person name="He W."/>
            <person name="Wang L."/>
            <person name="Zhang D.-F."/>
        </authorList>
    </citation>
    <scope>NUCLEOTIDE SEQUENCE [LARGE SCALE GENOMIC DNA]</scope>
    <source>
        <strain evidence="11 12">WL0002</strain>
    </source>
</reference>
<dbReference type="EMBL" id="JAOWKY010000001">
    <property type="protein sequence ID" value="MCV2867259.1"/>
    <property type="molecule type" value="Genomic_DNA"/>
</dbReference>
<dbReference type="InterPro" id="IPR027417">
    <property type="entry name" value="P-loop_NTPase"/>
</dbReference>
<dbReference type="SUPFAM" id="SSF52540">
    <property type="entry name" value="P-loop containing nucleoside triphosphate hydrolases"/>
    <property type="match status" value="1"/>
</dbReference>
<dbReference type="PANTHER" id="PTHR33540:SF2">
    <property type="entry name" value="TRNA THREONYLCARBAMOYLADENOSINE BIOSYNTHESIS PROTEIN TSAE"/>
    <property type="match status" value="1"/>
</dbReference>
<evidence type="ECO:0000256" key="9">
    <source>
        <dbReference type="ARBA" id="ARBA00022842"/>
    </source>
</evidence>
<protein>
    <recommendedName>
        <fullName evidence="3">tRNA threonylcarbamoyladenosine biosynthesis protein TsaE</fullName>
    </recommendedName>
    <alternativeName>
        <fullName evidence="10">t(6)A37 threonylcarbamoyladenosine biosynthesis protein TsaE</fullName>
    </alternativeName>
</protein>
<organism evidence="11 12">
    <name type="scientific">Albidovulum marisflavi</name>
    <dbReference type="NCBI Taxonomy" id="2984159"/>
    <lineage>
        <taxon>Bacteria</taxon>
        <taxon>Pseudomonadati</taxon>
        <taxon>Pseudomonadota</taxon>
        <taxon>Alphaproteobacteria</taxon>
        <taxon>Rhodobacterales</taxon>
        <taxon>Paracoccaceae</taxon>
        <taxon>Albidovulum</taxon>
    </lineage>
</organism>
<evidence type="ECO:0000256" key="1">
    <source>
        <dbReference type="ARBA" id="ARBA00004496"/>
    </source>
</evidence>
<evidence type="ECO:0000256" key="8">
    <source>
        <dbReference type="ARBA" id="ARBA00022840"/>
    </source>
</evidence>
<comment type="similarity">
    <text evidence="2">Belongs to the TsaE family.</text>
</comment>
<dbReference type="RefSeq" id="WP_263732922.1">
    <property type="nucleotide sequence ID" value="NZ_JAOWKY010000001.1"/>
</dbReference>
<evidence type="ECO:0000256" key="4">
    <source>
        <dbReference type="ARBA" id="ARBA00022490"/>
    </source>
</evidence>
<evidence type="ECO:0000256" key="5">
    <source>
        <dbReference type="ARBA" id="ARBA00022694"/>
    </source>
</evidence>
<dbReference type="Pfam" id="PF02367">
    <property type="entry name" value="TsaE"/>
    <property type="match status" value="1"/>
</dbReference>
<keyword evidence="4" id="KW-0963">Cytoplasm</keyword>
<proteinExistence type="inferred from homology"/>
<sequence>MDPNTDHPTRIELRLPDAQATEALARRLAPLLRGGDTILLEGDIGAGKTHFARALIRTRLQAIGLDEDVPSPTFTIVQTYDAGDVEIWHADLYRLSGADEIWELGLDDAFRTAICLVEWPDRLGPFRPESALSLRFEALPDDTRRLVIRADGGRALQILAIVSTEAQHGRA</sequence>
<evidence type="ECO:0000256" key="10">
    <source>
        <dbReference type="ARBA" id="ARBA00032441"/>
    </source>
</evidence>
<evidence type="ECO:0000256" key="7">
    <source>
        <dbReference type="ARBA" id="ARBA00022741"/>
    </source>
</evidence>
<keyword evidence="5" id="KW-0819">tRNA processing</keyword>
<comment type="subcellular location">
    <subcellularLocation>
        <location evidence="1">Cytoplasm</location>
    </subcellularLocation>
</comment>
<dbReference type="PANTHER" id="PTHR33540">
    <property type="entry name" value="TRNA THREONYLCARBAMOYLADENOSINE BIOSYNTHESIS PROTEIN TSAE"/>
    <property type="match status" value="1"/>
</dbReference>
<dbReference type="InterPro" id="IPR003442">
    <property type="entry name" value="T6A_TsaE"/>
</dbReference>
<dbReference type="Proteomes" id="UP001652542">
    <property type="component" value="Unassembled WGS sequence"/>
</dbReference>
<evidence type="ECO:0000313" key="12">
    <source>
        <dbReference type="Proteomes" id="UP001652542"/>
    </source>
</evidence>
<evidence type="ECO:0000256" key="3">
    <source>
        <dbReference type="ARBA" id="ARBA00019010"/>
    </source>
</evidence>
<keyword evidence="6" id="KW-0479">Metal-binding</keyword>
<keyword evidence="12" id="KW-1185">Reference proteome</keyword>